<proteinExistence type="predicted"/>
<accession>A0A561QWT1</accession>
<dbReference type="OrthoDB" id="8001436at2"/>
<sequence length="64" mass="7319">MAINIHRESAKIIEFPIRPRRRMEGGLTVPAGRYEVAVSVVESCWYHDEAVHDEVASEERPKPC</sequence>
<name>A0A561QWT1_9HYPH</name>
<gene>
    <name evidence="1" type="ORF">FHW37_103708</name>
</gene>
<evidence type="ECO:0000313" key="2">
    <source>
        <dbReference type="Proteomes" id="UP000320653"/>
    </source>
</evidence>
<dbReference type="RefSeq" id="WP_145637593.1">
    <property type="nucleotide sequence ID" value="NZ_VIWP01000003.1"/>
</dbReference>
<dbReference type="Pfam" id="PF10931">
    <property type="entry name" value="DUF2735"/>
    <property type="match status" value="1"/>
</dbReference>
<organism evidence="1 2">
    <name type="scientific">Neorhizobium alkalisoli</name>
    <dbReference type="NCBI Taxonomy" id="528178"/>
    <lineage>
        <taxon>Bacteria</taxon>
        <taxon>Pseudomonadati</taxon>
        <taxon>Pseudomonadota</taxon>
        <taxon>Alphaproteobacteria</taxon>
        <taxon>Hyphomicrobiales</taxon>
        <taxon>Rhizobiaceae</taxon>
        <taxon>Rhizobium/Agrobacterium group</taxon>
        <taxon>Neorhizobium</taxon>
    </lineage>
</organism>
<dbReference type="InterPro" id="IPR021232">
    <property type="entry name" value="DUF2735"/>
</dbReference>
<reference evidence="1 2" key="1">
    <citation type="submission" date="2019-06" db="EMBL/GenBank/DDBJ databases">
        <title>Sorghum-associated microbial communities from plants grown in Nebraska, USA.</title>
        <authorList>
            <person name="Schachtman D."/>
        </authorList>
    </citation>
    <scope>NUCLEOTIDE SEQUENCE [LARGE SCALE GENOMIC DNA]</scope>
    <source>
        <strain evidence="1 2">1225</strain>
    </source>
</reference>
<dbReference type="Proteomes" id="UP000320653">
    <property type="component" value="Unassembled WGS sequence"/>
</dbReference>
<protein>
    <submittedName>
        <fullName evidence="1">Uncharacterized protein DUF2735</fullName>
    </submittedName>
</protein>
<evidence type="ECO:0000313" key="1">
    <source>
        <dbReference type="EMBL" id="TWF54837.1"/>
    </source>
</evidence>
<dbReference type="EMBL" id="VIWP01000003">
    <property type="protein sequence ID" value="TWF54837.1"/>
    <property type="molecule type" value="Genomic_DNA"/>
</dbReference>
<keyword evidence="2" id="KW-1185">Reference proteome</keyword>
<dbReference type="AlphaFoldDB" id="A0A561QWT1"/>
<comment type="caution">
    <text evidence="1">The sequence shown here is derived from an EMBL/GenBank/DDBJ whole genome shotgun (WGS) entry which is preliminary data.</text>
</comment>